<keyword evidence="2" id="KW-1133">Transmembrane helix</keyword>
<dbReference type="PANTHER" id="PTHR38831:SF1">
    <property type="entry name" value="TYPE II SECRETION SYSTEM PROTEIN K-RELATED"/>
    <property type="match status" value="1"/>
</dbReference>
<keyword evidence="5" id="KW-1185">Reference proteome</keyword>
<keyword evidence="1" id="KW-0997">Cell inner membrane</keyword>
<dbReference type="Gene3D" id="3.30.1300.30">
    <property type="entry name" value="GSPII I/J protein-like"/>
    <property type="match status" value="1"/>
</dbReference>
<gene>
    <name evidence="4" type="ORF">EI983_00070</name>
</gene>
<dbReference type="AlphaFoldDB" id="A0A6I6ILJ5"/>
<dbReference type="OrthoDB" id="7860673at2"/>
<proteinExistence type="inferred from homology"/>
<dbReference type="InterPro" id="IPR049179">
    <property type="entry name" value="T2SSK_SAM-like_2nd"/>
</dbReference>
<evidence type="ECO:0000256" key="1">
    <source>
        <dbReference type="PIRNR" id="PIRNR002786"/>
    </source>
</evidence>
<keyword evidence="1 2" id="KW-0472">Membrane</keyword>
<dbReference type="PANTHER" id="PTHR38831">
    <property type="entry name" value="TYPE II SECRETION SYSTEM PROTEIN K"/>
    <property type="match status" value="1"/>
</dbReference>
<sequence length="301" mass="32586">MRRARPATRGFVLVNALVMVAALSVVALALLSRAEDGRLQVLATSQAVQLELNLDAYEALARAMLTADPGGADHLREAWARDDNDLPLERGRVAGRMRDLQGAFNLNWLANPEDEASRDAFDRLLLQLGVAPRVGDMIVAQLAPGGSSQIRSVRATGVAEDPPGGVALMLDQLSIPSRDLARLSPHVTVLPGGSRLNVNTTSPQVLASFLPGVNVAALDALFSQRRTEPFLSVDDFIARMVETLGAEQAAALDRERIGVASDWFEVEITARLEGREATRLAVLRRFPLPEGAKVAYRLDKW</sequence>
<dbReference type="KEGG" id="rom:EI983_00070"/>
<protein>
    <recommendedName>
        <fullName evidence="1">Type II secretion system protein K</fullName>
    </recommendedName>
</protein>
<keyword evidence="4" id="KW-0614">Plasmid</keyword>
<name>A0A6I6ILJ5_9RHOB</name>
<dbReference type="GO" id="GO:0009306">
    <property type="term" value="P:protein secretion"/>
    <property type="evidence" value="ECO:0007669"/>
    <property type="project" value="InterPro"/>
</dbReference>
<dbReference type="Pfam" id="PF03934">
    <property type="entry name" value="T2SSK"/>
    <property type="match status" value="1"/>
</dbReference>
<evidence type="ECO:0000313" key="4">
    <source>
        <dbReference type="EMBL" id="QGX96751.1"/>
    </source>
</evidence>
<feature type="domain" description="T2SS protein K second SAM-like" evidence="3">
    <location>
        <begin position="196"/>
        <end position="240"/>
    </location>
</feature>
<evidence type="ECO:0000259" key="3">
    <source>
        <dbReference type="Pfam" id="PF03934"/>
    </source>
</evidence>
<organism evidence="4 5">
    <name type="scientific">Roseovarius faecimaris</name>
    <dbReference type="NCBI Taxonomy" id="2494550"/>
    <lineage>
        <taxon>Bacteria</taxon>
        <taxon>Pseudomonadati</taxon>
        <taxon>Pseudomonadota</taxon>
        <taxon>Alphaproteobacteria</taxon>
        <taxon>Rhodobacterales</taxon>
        <taxon>Roseobacteraceae</taxon>
        <taxon>Roseovarius</taxon>
    </lineage>
</organism>
<keyword evidence="1" id="KW-1003">Cell membrane</keyword>
<evidence type="ECO:0000256" key="2">
    <source>
        <dbReference type="SAM" id="Phobius"/>
    </source>
</evidence>
<feature type="transmembrane region" description="Helical" evidence="2">
    <location>
        <begin position="12"/>
        <end position="31"/>
    </location>
</feature>
<reference evidence="4 5" key="1">
    <citation type="submission" date="2018-12" db="EMBL/GenBank/DDBJ databases">
        <title>Complete genome sequence of Roseovarius sp. MME-070.</title>
        <authorList>
            <person name="Nam Y.-D."/>
            <person name="Kang J."/>
            <person name="Chung W.-H."/>
            <person name="Park Y.S."/>
        </authorList>
    </citation>
    <scope>NUCLEOTIDE SEQUENCE [LARGE SCALE GENOMIC DNA]</scope>
    <source>
        <strain evidence="4 5">MME-070</strain>
        <plasmid evidence="5">pmme07001</plasmid>
    </source>
</reference>
<dbReference type="InterPro" id="IPR005628">
    <property type="entry name" value="GspK"/>
</dbReference>
<comment type="similarity">
    <text evidence="1">Belongs to the GSP K family.</text>
</comment>
<comment type="subcellular location">
    <subcellularLocation>
        <location evidence="1">Cell inner membrane</location>
    </subcellularLocation>
</comment>
<dbReference type="EMBL" id="CP034347">
    <property type="protein sequence ID" value="QGX96751.1"/>
    <property type="molecule type" value="Genomic_DNA"/>
</dbReference>
<geneLocation type="plasmid" evidence="5">
    <name>pmme07001</name>
</geneLocation>
<keyword evidence="2" id="KW-0812">Transmembrane</keyword>
<evidence type="ECO:0000313" key="5">
    <source>
        <dbReference type="Proteomes" id="UP000428330"/>
    </source>
</evidence>
<dbReference type="PIRSF" id="PIRSF002786">
    <property type="entry name" value="XcpX"/>
    <property type="match status" value="1"/>
</dbReference>
<dbReference type="InterPro" id="IPR045584">
    <property type="entry name" value="Pilin-like"/>
</dbReference>
<dbReference type="GO" id="GO:0005886">
    <property type="term" value="C:plasma membrane"/>
    <property type="evidence" value="ECO:0007669"/>
    <property type="project" value="UniProtKB-SubCell"/>
</dbReference>
<keyword evidence="1" id="KW-0813">Transport</keyword>
<dbReference type="RefSeq" id="WP_157705189.1">
    <property type="nucleotide sequence ID" value="NZ_CP034347.1"/>
</dbReference>
<dbReference type="Proteomes" id="UP000428330">
    <property type="component" value="Plasmid pMME07001"/>
</dbReference>
<dbReference type="NCBIfam" id="NF037980">
    <property type="entry name" value="T2SS_GspK"/>
    <property type="match status" value="1"/>
</dbReference>
<dbReference type="SUPFAM" id="SSF54523">
    <property type="entry name" value="Pili subunits"/>
    <property type="match status" value="1"/>
</dbReference>
<accession>A0A6I6ILJ5</accession>